<reference evidence="3 4" key="2">
    <citation type="journal article" date="2012" name="Stand. Genomic Sci.">
        <title>Complete Genome Sequence of Clostridium clariflavum DSM 19732.</title>
        <authorList>
            <person name="Izquierdo J.A."/>
            <person name="Goodwin L."/>
            <person name="Davenport K.W."/>
            <person name="Teshima H."/>
            <person name="Bruce D."/>
            <person name="Detter C."/>
            <person name="Tapia R."/>
            <person name="Han S."/>
            <person name="Land M."/>
            <person name="Hauser L."/>
            <person name="Jeffries C.D."/>
            <person name="Han J."/>
            <person name="Pitluck S."/>
            <person name="Nolan M."/>
            <person name="Chen A."/>
            <person name="Huntemann M."/>
            <person name="Mavromatis K."/>
            <person name="Mikhailova N."/>
            <person name="Liolios K."/>
            <person name="Woyke T."/>
            <person name="Lynd L.R."/>
        </authorList>
    </citation>
    <scope>NUCLEOTIDE SEQUENCE [LARGE SCALE GENOMIC DNA]</scope>
    <source>
        <strain evidence="4">DSM 19732 / NBRC 101661 / EBR45</strain>
    </source>
</reference>
<feature type="transmembrane region" description="Helical" evidence="1">
    <location>
        <begin position="269"/>
        <end position="286"/>
    </location>
</feature>
<name>G8LTF1_ACECE</name>
<feature type="transmembrane region" description="Helical" evidence="1">
    <location>
        <begin position="336"/>
        <end position="356"/>
    </location>
</feature>
<dbReference type="HOGENOM" id="CLU_068653_0_0_9"/>
<feature type="transmembrane region" description="Helical" evidence="1">
    <location>
        <begin position="210"/>
        <end position="226"/>
    </location>
</feature>
<sequence length="372" mass="43470">MSYTIWFAGSNALIYVYSKEMGLIHMKRKTGLDIIRTFAILFVIGVHFFYHTEFYRVPVTGINMIIQVALKWLFTICVPLFIMITGYLQTEKKPEIKYFKKLIPILGVYVFYSVLSIIMRITYLNEEKSLLSWIKAILVFDADKYAWYINMYIGLFLLTPFLNMIHKGLNSAKEYRIFLFVLVFLTGFPAFFNSLALRTPRFKALVFSDWWTMIYPITYYFIGAYIKKYPVKISKKIAVLFLGLVIALETWLTVFYSRNSTFVNVIGDYGSILIVLEAVLFFLIFYDVEIENEPISKILSTVSVLSLDLYLCSYISDKLVYVYLMKNIFKSQQQIMFYFIFAVAASFSIAFVIAFIRYKAVRLKSVQNGKIL</sequence>
<dbReference type="InterPro" id="IPR002656">
    <property type="entry name" value="Acyl_transf_3_dom"/>
</dbReference>
<dbReference type="AlphaFoldDB" id="G8LTF1"/>
<feature type="transmembrane region" description="Helical" evidence="1">
    <location>
        <begin position="177"/>
        <end position="198"/>
    </location>
</feature>
<feature type="transmembrane region" description="Helical" evidence="1">
    <location>
        <begin position="238"/>
        <end position="257"/>
    </location>
</feature>
<feature type="transmembrane region" description="Helical" evidence="1">
    <location>
        <begin position="70"/>
        <end position="90"/>
    </location>
</feature>
<evidence type="ECO:0000313" key="4">
    <source>
        <dbReference type="Proteomes" id="UP000005435"/>
    </source>
</evidence>
<dbReference type="STRING" id="720554.Clocl_2899"/>
<evidence type="ECO:0000313" key="3">
    <source>
        <dbReference type="EMBL" id="AEV69446.1"/>
    </source>
</evidence>
<keyword evidence="1" id="KW-0472">Membrane</keyword>
<accession>G8LTF1</accession>
<feature type="transmembrane region" description="Helical" evidence="1">
    <location>
        <begin position="145"/>
        <end position="165"/>
    </location>
</feature>
<protein>
    <recommendedName>
        <fullName evidence="2">Acyltransferase 3 domain-containing protein</fullName>
    </recommendedName>
</protein>
<proteinExistence type="predicted"/>
<dbReference type="EMBL" id="CP003065">
    <property type="protein sequence ID" value="AEV69446.1"/>
    <property type="molecule type" value="Genomic_DNA"/>
</dbReference>
<gene>
    <name evidence="3" type="ordered locus">Clocl_2899</name>
</gene>
<dbReference type="Proteomes" id="UP000005435">
    <property type="component" value="Chromosome"/>
</dbReference>
<keyword evidence="1" id="KW-1133">Transmembrane helix</keyword>
<dbReference type="KEGG" id="ccl:Clocl_2899"/>
<organism evidence="3 4">
    <name type="scientific">Acetivibrio clariflavus (strain DSM 19732 / NBRC 101661 / EBR45)</name>
    <name type="common">Clostridium clariflavum</name>
    <dbReference type="NCBI Taxonomy" id="720554"/>
    <lineage>
        <taxon>Bacteria</taxon>
        <taxon>Bacillati</taxon>
        <taxon>Bacillota</taxon>
        <taxon>Clostridia</taxon>
        <taxon>Eubacteriales</taxon>
        <taxon>Oscillospiraceae</taxon>
        <taxon>Acetivibrio</taxon>
    </lineage>
</organism>
<dbReference type="GO" id="GO:0016747">
    <property type="term" value="F:acyltransferase activity, transferring groups other than amino-acyl groups"/>
    <property type="evidence" value="ECO:0007669"/>
    <property type="project" value="InterPro"/>
</dbReference>
<dbReference type="eggNOG" id="COG3274">
    <property type="taxonomic scope" value="Bacteria"/>
</dbReference>
<keyword evidence="4" id="KW-1185">Reference proteome</keyword>
<feature type="domain" description="Acyltransferase 3" evidence="2">
    <location>
        <begin position="31"/>
        <end position="354"/>
    </location>
</feature>
<dbReference type="Pfam" id="PF01757">
    <property type="entry name" value="Acyl_transf_3"/>
    <property type="match status" value="1"/>
</dbReference>
<feature type="transmembrane region" description="Helical" evidence="1">
    <location>
        <begin position="102"/>
        <end position="125"/>
    </location>
</feature>
<evidence type="ECO:0000256" key="1">
    <source>
        <dbReference type="SAM" id="Phobius"/>
    </source>
</evidence>
<evidence type="ECO:0000259" key="2">
    <source>
        <dbReference type="Pfam" id="PF01757"/>
    </source>
</evidence>
<reference evidence="4" key="1">
    <citation type="submission" date="2011-12" db="EMBL/GenBank/DDBJ databases">
        <title>Complete sequence of Clostridium clariflavum DSM 19732.</title>
        <authorList>
            <consortium name="US DOE Joint Genome Institute"/>
            <person name="Lucas S."/>
            <person name="Han J."/>
            <person name="Lapidus A."/>
            <person name="Cheng J.-F."/>
            <person name="Goodwin L."/>
            <person name="Pitluck S."/>
            <person name="Peters L."/>
            <person name="Teshima H."/>
            <person name="Detter J.C."/>
            <person name="Han C."/>
            <person name="Tapia R."/>
            <person name="Land M."/>
            <person name="Hauser L."/>
            <person name="Kyrpides N."/>
            <person name="Ivanova N."/>
            <person name="Pagani I."/>
            <person name="Kitzmiller T."/>
            <person name="Lynd L."/>
            <person name="Izquierdo J."/>
            <person name="Woyke T."/>
        </authorList>
    </citation>
    <scope>NUCLEOTIDE SEQUENCE [LARGE SCALE GENOMIC DNA]</scope>
    <source>
        <strain evidence="4">DSM 19732 / NBRC 101661 / EBR45</strain>
    </source>
</reference>
<feature type="transmembrane region" description="Helical" evidence="1">
    <location>
        <begin position="31"/>
        <end position="50"/>
    </location>
</feature>
<keyword evidence="1" id="KW-0812">Transmembrane</keyword>